<gene>
    <name evidence="4" type="ORF">QTN47_01605</name>
</gene>
<dbReference type="RefSeq" id="WP_369327557.1">
    <property type="nucleotide sequence ID" value="NZ_JAULBC010000001.1"/>
</dbReference>
<comment type="caution">
    <text evidence="4">The sequence shown here is derived from an EMBL/GenBank/DDBJ whole genome shotgun (WGS) entry which is preliminary data.</text>
</comment>
<keyword evidence="5" id="KW-1185">Reference proteome</keyword>
<keyword evidence="2" id="KW-0812">Transmembrane</keyword>
<evidence type="ECO:0000313" key="4">
    <source>
        <dbReference type="EMBL" id="MEX6686167.1"/>
    </source>
</evidence>
<reference evidence="4 5" key="1">
    <citation type="submission" date="2023-07" db="EMBL/GenBank/DDBJ databases">
        <authorList>
            <person name="Lian W.-H."/>
        </authorList>
    </citation>
    <scope>NUCLEOTIDE SEQUENCE [LARGE SCALE GENOMIC DNA]</scope>
    <source>
        <strain evidence="4 5">SYSU DXS3180</strain>
    </source>
</reference>
<keyword evidence="1" id="KW-0175">Coiled coil</keyword>
<evidence type="ECO:0000256" key="2">
    <source>
        <dbReference type="SAM" id="Phobius"/>
    </source>
</evidence>
<proteinExistence type="predicted"/>
<feature type="coiled-coil region" evidence="1">
    <location>
        <begin position="287"/>
        <end position="314"/>
    </location>
</feature>
<evidence type="ECO:0000259" key="3">
    <source>
        <dbReference type="Pfam" id="PF02470"/>
    </source>
</evidence>
<evidence type="ECO:0000313" key="5">
    <source>
        <dbReference type="Proteomes" id="UP001560573"/>
    </source>
</evidence>
<dbReference type="InterPro" id="IPR003399">
    <property type="entry name" value="Mce/MlaD"/>
</dbReference>
<dbReference type="PANTHER" id="PTHR33371:SF4">
    <property type="entry name" value="INTERMEMBRANE PHOSPHOLIPID TRANSPORT SYSTEM BINDING PROTEIN MLAD"/>
    <property type="match status" value="1"/>
</dbReference>
<accession>A0ABV3Z8H7</accession>
<keyword evidence="2" id="KW-1133">Transmembrane helix</keyword>
<dbReference type="PANTHER" id="PTHR33371">
    <property type="entry name" value="INTERMEMBRANE PHOSPHOLIPID TRANSPORT SYSTEM BINDING PROTEIN MLAD-RELATED"/>
    <property type="match status" value="1"/>
</dbReference>
<feature type="transmembrane region" description="Helical" evidence="2">
    <location>
        <begin position="9"/>
        <end position="31"/>
    </location>
</feature>
<keyword evidence="2" id="KW-0472">Membrane</keyword>
<protein>
    <submittedName>
        <fullName evidence="4">MlaD family protein</fullName>
    </submittedName>
</protein>
<organism evidence="4 5">
    <name type="scientific">Danxiaibacter flavus</name>
    <dbReference type="NCBI Taxonomy" id="3049108"/>
    <lineage>
        <taxon>Bacteria</taxon>
        <taxon>Pseudomonadati</taxon>
        <taxon>Bacteroidota</taxon>
        <taxon>Chitinophagia</taxon>
        <taxon>Chitinophagales</taxon>
        <taxon>Chitinophagaceae</taxon>
        <taxon>Danxiaibacter</taxon>
    </lineage>
</organism>
<feature type="domain" description="Mce/MlaD" evidence="3">
    <location>
        <begin position="41"/>
        <end position="115"/>
    </location>
</feature>
<dbReference type="Proteomes" id="UP001560573">
    <property type="component" value="Unassembled WGS sequence"/>
</dbReference>
<evidence type="ECO:0000256" key="1">
    <source>
        <dbReference type="SAM" id="Coils"/>
    </source>
</evidence>
<dbReference type="EMBL" id="JAULBC010000001">
    <property type="protein sequence ID" value="MEX6686167.1"/>
    <property type="molecule type" value="Genomic_DNA"/>
</dbReference>
<dbReference type="InterPro" id="IPR052336">
    <property type="entry name" value="MlaD_Phospholipid_Transporter"/>
</dbReference>
<name>A0ABV3Z8H7_9BACT</name>
<dbReference type="Pfam" id="PF02470">
    <property type="entry name" value="MlaD"/>
    <property type="match status" value="1"/>
</dbReference>
<sequence length="334" mass="36671">MKHIKNKRAIIVGLFIFFALAIFIAGVFTLGGQRKAFGKSLTLRAVFDDVSGLKIGDNVWLSGVKIGTVKKISFTEDLRVEVFMTIDREVQHLIRHGAKAKISSEGFIGNKLIVIYGGKNADQQIANNQLLDVEKYVTTDEMMATLQANNQNLLAITQNLKTLSSEIIAGKGAISALLYDSSIVTSLRSTLNNFDGTARNSRQLIASLNNFSAQLNAFSAKLNQNGGLIDDLLTDTTVFNSIRGTVSLIRESAYNASELSNSLKDASYELYNKNSPAGVLLKDSAVANDLRITIKNLQSSSQKLDEDLEALQHNFLLRGYFKKKEKNAVKDTAR</sequence>